<dbReference type="EMBL" id="CP136898">
    <property type="protein sequence ID" value="WOL18567.1"/>
    <property type="molecule type" value="Genomic_DNA"/>
</dbReference>
<feature type="domain" description="ACT" evidence="9">
    <location>
        <begin position="178"/>
        <end position="242"/>
    </location>
</feature>
<dbReference type="InterPro" id="IPR044278">
    <property type="entry name" value="BHLH95-like"/>
</dbReference>
<dbReference type="CDD" id="cd11393">
    <property type="entry name" value="bHLH_AtbHLH_like"/>
    <property type="match status" value="1"/>
</dbReference>
<evidence type="ECO:0000259" key="9">
    <source>
        <dbReference type="PROSITE" id="PS51671"/>
    </source>
</evidence>
<accession>A0AAQ3L0N9</accession>
<evidence type="ECO:0000256" key="2">
    <source>
        <dbReference type="ARBA" id="ARBA00005510"/>
    </source>
</evidence>
<feature type="domain" description="BHLH" evidence="8">
    <location>
        <begin position="78"/>
        <end position="128"/>
    </location>
</feature>
<dbReference type="Pfam" id="PF22754">
    <property type="entry name" value="bHLH-TF_ACT-like_plant"/>
    <property type="match status" value="1"/>
</dbReference>
<evidence type="ECO:0000256" key="1">
    <source>
        <dbReference type="ARBA" id="ARBA00004123"/>
    </source>
</evidence>
<evidence type="ECO:0000256" key="6">
    <source>
        <dbReference type="SAM" id="Coils"/>
    </source>
</evidence>
<evidence type="ECO:0000313" key="10">
    <source>
        <dbReference type="EMBL" id="WOL18567.1"/>
    </source>
</evidence>
<dbReference type="PROSITE" id="PS50888">
    <property type="entry name" value="BHLH"/>
    <property type="match status" value="1"/>
</dbReference>
<dbReference type="SUPFAM" id="SSF47459">
    <property type="entry name" value="HLH, helix-loop-helix DNA-binding domain"/>
    <property type="match status" value="1"/>
</dbReference>
<comment type="subcellular location">
    <subcellularLocation>
        <location evidence="1">Nucleus</location>
    </subcellularLocation>
</comment>
<keyword evidence="3" id="KW-0805">Transcription regulation</keyword>
<evidence type="ECO:0000259" key="8">
    <source>
        <dbReference type="PROSITE" id="PS50888"/>
    </source>
</evidence>
<keyword evidence="5" id="KW-0539">Nucleus</keyword>
<dbReference type="InterPro" id="IPR011598">
    <property type="entry name" value="bHLH_dom"/>
</dbReference>
<dbReference type="GO" id="GO:0009960">
    <property type="term" value="P:endosperm development"/>
    <property type="evidence" value="ECO:0007669"/>
    <property type="project" value="InterPro"/>
</dbReference>
<feature type="region of interest" description="Disordered" evidence="7">
    <location>
        <begin position="57"/>
        <end position="80"/>
    </location>
</feature>
<dbReference type="Gene3D" id="4.10.280.10">
    <property type="entry name" value="Helix-loop-helix DNA-binding domain"/>
    <property type="match status" value="1"/>
</dbReference>
<dbReference type="InterPro" id="IPR036638">
    <property type="entry name" value="HLH_DNA-bd_sf"/>
</dbReference>
<dbReference type="SMART" id="SM00353">
    <property type="entry name" value="HLH"/>
    <property type="match status" value="1"/>
</dbReference>
<gene>
    <name evidence="10" type="ORF">Cni_G27364</name>
</gene>
<dbReference type="GO" id="GO:0046983">
    <property type="term" value="F:protein dimerization activity"/>
    <property type="evidence" value="ECO:0007669"/>
    <property type="project" value="InterPro"/>
</dbReference>
<organism evidence="10 11">
    <name type="scientific">Canna indica</name>
    <name type="common">Indian-shot</name>
    <dbReference type="NCBI Taxonomy" id="4628"/>
    <lineage>
        <taxon>Eukaryota</taxon>
        <taxon>Viridiplantae</taxon>
        <taxon>Streptophyta</taxon>
        <taxon>Embryophyta</taxon>
        <taxon>Tracheophyta</taxon>
        <taxon>Spermatophyta</taxon>
        <taxon>Magnoliopsida</taxon>
        <taxon>Liliopsida</taxon>
        <taxon>Zingiberales</taxon>
        <taxon>Cannaceae</taxon>
        <taxon>Canna</taxon>
    </lineage>
</organism>
<reference evidence="10 11" key="1">
    <citation type="submission" date="2023-10" db="EMBL/GenBank/DDBJ databases">
        <title>Chromosome-scale genome assembly provides insights into flower coloration mechanisms of Canna indica.</title>
        <authorList>
            <person name="Li C."/>
        </authorList>
    </citation>
    <scope>NUCLEOTIDE SEQUENCE [LARGE SCALE GENOMIC DNA]</scope>
    <source>
        <tissue evidence="10">Flower</tissue>
    </source>
</reference>
<proteinExistence type="inferred from homology"/>
<dbReference type="AlphaFoldDB" id="A0AAQ3L0N9"/>
<evidence type="ECO:0000256" key="4">
    <source>
        <dbReference type="ARBA" id="ARBA00023163"/>
    </source>
</evidence>
<keyword evidence="6" id="KW-0175">Coiled coil</keyword>
<dbReference type="PANTHER" id="PTHR46772:SF6">
    <property type="entry name" value="BHLH DOMAIN-CONTAINING PROTEIN"/>
    <property type="match status" value="1"/>
</dbReference>
<evidence type="ECO:0000256" key="3">
    <source>
        <dbReference type="ARBA" id="ARBA00023015"/>
    </source>
</evidence>
<protein>
    <submittedName>
        <fullName evidence="10">Transcription factor bHLH13-like</fullName>
    </submittedName>
</protein>
<evidence type="ECO:0000256" key="5">
    <source>
        <dbReference type="ARBA" id="ARBA00023242"/>
    </source>
</evidence>
<dbReference type="PANTHER" id="PTHR46772">
    <property type="entry name" value="BHLH DOMAIN-CONTAINING PROTEIN"/>
    <property type="match status" value="1"/>
</dbReference>
<dbReference type="GO" id="GO:0003700">
    <property type="term" value="F:DNA-binding transcription factor activity"/>
    <property type="evidence" value="ECO:0007669"/>
    <property type="project" value="InterPro"/>
</dbReference>
<dbReference type="Proteomes" id="UP001327560">
    <property type="component" value="Chromosome 9"/>
</dbReference>
<evidence type="ECO:0000256" key="7">
    <source>
        <dbReference type="SAM" id="MobiDB-lite"/>
    </source>
</evidence>
<name>A0AAQ3L0N9_9LILI</name>
<keyword evidence="4" id="KW-0804">Transcription</keyword>
<dbReference type="PROSITE" id="PS51671">
    <property type="entry name" value="ACT"/>
    <property type="match status" value="1"/>
</dbReference>
<dbReference type="InterPro" id="IPR054502">
    <property type="entry name" value="bHLH-TF_ACT-like_plant"/>
</dbReference>
<dbReference type="Pfam" id="PF00010">
    <property type="entry name" value="HLH"/>
    <property type="match status" value="1"/>
</dbReference>
<evidence type="ECO:0000313" key="11">
    <source>
        <dbReference type="Proteomes" id="UP001327560"/>
    </source>
</evidence>
<feature type="coiled-coil region" evidence="6">
    <location>
        <begin position="118"/>
        <end position="145"/>
    </location>
</feature>
<dbReference type="InterPro" id="IPR045239">
    <property type="entry name" value="bHLH95_bHLH"/>
</dbReference>
<dbReference type="InterPro" id="IPR002912">
    <property type="entry name" value="ACT_dom"/>
</dbReference>
<comment type="similarity">
    <text evidence="2">Belongs to the bHLH protein family.</text>
</comment>
<sequence length="242" mass="26294">MNINVCKTIKHVAFHIIILENNNCMKNQINTQDNDCTSDQGTTHNTWTHVREEAIPCTPLPPTNEMPQAEKGSTTSNSARRDVIQMERSRRDKMTEFYTTLQSMVPNLFPKATRTRIIDETVAHIKRLEEVIATLEAQKASAAAAAAGEASNAGAAAVDIQSGRSSEVEVSMAGDTAFFGIRFASRPGVVTKALEVFDKHKAEVLAAAVSCSDADGRVTVTVTASVGEKEVSNRIKEELMSI</sequence>
<keyword evidence="11" id="KW-1185">Reference proteome</keyword>